<dbReference type="InterPro" id="IPR007527">
    <property type="entry name" value="Znf_SWIM"/>
</dbReference>
<dbReference type="PROSITE" id="PS50966">
    <property type="entry name" value="ZF_SWIM"/>
    <property type="match status" value="1"/>
</dbReference>
<dbReference type="Pfam" id="PF04434">
    <property type="entry name" value="SWIM"/>
    <property type="match status" value="1"/>
</dbReference>
<dbReference type="Pfam" id="PF10551">
    <property type="entry name" value="MULE"/>
    <property type="match status" value="1"/>
</dbReference>
<accession>A0A9R1VLN6</accession>
<sequence length="590" mass="68353">MVLWRIRENMEEIDVGRRYCKGGHPTIFFISLYHGGEFTKFPRRKYIKGKQTYVDLLDMDTFSVHDIDEMMEQLGYVDEAWKNPITYVHKVPKSIKNSDKGNYLTSNMFSSAFLRLKIHLLNLKLGTNLSTQMKLNLGMVTRMEKIHGLNLKVGTNLRTKNEDEFGSGDKFGDDSGYESSDSDDIDFYVDNDNILDDVEVDMNDFNDNIDMDAEWVGSKNDNVVQEENEVGELNEVLNNEVLLSGSSSDEGPVTQRKKTIKSIQRAHENDEENIAEPFYILQTFNTAQEFKERNVKAYTYKFLAKQIATRVESNPTIPMCALQEHLQRDDQVGIFKMKVFKARTEALNQGIDGNNGTYPSTYVVMESESTNSWTWFLTCLGDDLGLGTNSNFTFMTDRQKGVLLAIAKLFPCVEHRYYLRYIHENMKANWRGKKFKDLLWDCRAHTDTMLNNMCESLNSKIIEGRDVPIITCLEYIRGYLMKKIVTVQKEIDKATCPLTPTATVWVGKLKKEATQLRFVFCGNRKYQVTKNLLEKFVVDMGQQTCSCRRWELIRIPCAHAISTMWELLKNKEIDKIPEHWVHRTYRLETN</sequence>
<comment type="caution">
    <text evidence="7">The sequence shown here is derived from an EMBL/GenBank/DDBJ whole genome shotgun (WGS) entry which is preliminary data.</text>
</comment>
<evidence type="ECO:0000256" key="4">
    <source>
        <dbReference type="PROSITE-ProRule" id="PRU00325"/>
    </source>
</evidence>
<evidence type="ECO:0000313" key="8">
    <source>
        <dbReference type="Proteomes" id="UP000235145"/>
    </source>
</evidence>
<evidence type="ECO:0000313" key="7">
    <source>
        <dbReference type="EMBL" id="KAJ0206861.1"/>
    </source>
</evidence>
<dbReference type="InterPro" id="IPR018289">
    <property type="entry name" value="MULE_transposase_dom"/>
</dbReference>
<evidence type="ECO:0000259" key="6">
    <source>
        <dbReference type="PROSITE" id="PS50966"/>
    </source>
</evidence>
<dbReference type="EMBL" id="NBSK02000005">
    <property type="protein sequence ID" value="KAJ0206861.1"/>
    <property type="molecule type" value="Genomic_DNA"/>
</dbReference>
<dbReference type="PANTHER" id="PTHR31973">
    <property type="entry name" value="POLYPROTEIN, PUTATIVE-RELATED"/>
    <property type="match status" value="1"/>
</dbReference>
<protein>
    <recommendedName>
        <fullName evidence="6">SWIM-type domain-containing protein</fullName>
    </recommendedName>
</protein>
<evidence type="ECO:0000256" key="2">
    <source>
        <dbReference type="ARBA" id="ARBA00022771"/>
    </source>
</evidence>
<reference evidence="7 8" key="1">
    <citation type="journal article" date="2017" name="Nat. Commun.">
        <title>Genome assembly with in vitro proximity ligation data and whole-genome triplication in lettuce.</title>
        <authorList>
            <person name="Reyes-Chin-Wo S."/>
            <person name="Wang Z."/>
            <person name="Yang X."/>
            <person name="Kozik A."/>
            <person name="Arikit S."/>
            <person name="Song C."/>
            <person name="Xia L."/>
            <person name="Froenicke L."/>
            <person name="Lavelle D.O."/>
            <person name="Truco M.J."/>
            <person name="Xia R."/>
            <person name="Zhu S."/>
            <person name="Xu C."/>
            <person name="Xu H."/>
            <person name="Xu X."/>
            <person name="Cox K."/>
            <person name="Korf I."/>
            <person name="Meyers B.C."/>
            <person name="Michelmore R.W."/>
        </authorList>
    </citation>
    <scope>NUCLEOTIDE SEQUENCE [LARGE SCALE GENOMIC DNA]</scope>
    <source>
        <strain evidence="8">cv. Salinas</strain>
        <tissue evidence="7">Seedlings</tissue>
    </source>
</reference>
<dbReference type="PANTHER" id="PTHR31973:SF190">
    <property type="entry name" value="MULE TRANSPOSASE DOMAIN-CONTAINING PROTEIN"/>
    <property type="match status" value="1"/>
</dbReference>
<feature type="region of interest" description="Disordered" evidence="5">
    <location>
        <begin position="162"/>
        <end position="182"/>
    </location>
</feature>
<evidence type="ECO:0000256" key="5">
    <source>
        <dbReference type="SAM" id="MobiDB-lite"/>
    </source>
</evidence>
<gene>
    <name evidence="7" type="ORF">LSAT_V11C500294990</name>
</gene>
<evidence type="ECO:0000256" key="3">
    <source>
        <dbReference type="ARBA" id="ARBA00022833"/>
    </source>
</evidence>
<dbReference type="InterPro" id="IPR058594">
    <property type="entry name" value="PB1-like_dom_pln"/>
</dbReference>
<dbReference type="Proteomes" id="UP000235145">
    <property type="component" value="Unassembled WGS sequence"/>
</dbReference>
<dbReference type="AlphaFoldDB" id="A0A9R1VLN6"/>
<dbReference type="InterPro" id="IPR006564">
    <property type="entry name" value="Znf_PMZ"/>
</dbReference>
<keyword evidence="1" id="KW-0479">Metal-binding</keyword>
<name>A0A9R1VLN6_LACSA</name>
<organism evidence="7 8">
    <name type="scientific">Lactuca sativa</name>
    <name type="common">Garden lettuce</name>
    <dbReference type="NCBI Taxonomy" id="4236"/>
    <lineage>
        <taxon>Eukaryota</taxon>
        <taxon>Viridiplantae</taxon>
        <taxon>Streptophyta</taxon>
        <taxon>Embryophyta</taxon>
        <taxon>Tracheophyta</taxon>
        <taxon>Spermatophyta</taxon>
        <taxon>Magnoliopsida</taxon>
        <taxon>eudicotyledons</taxon>
        <taxon>Gunneridae</taxon>
        <taxon>Pentapetalae</taxon>
        <taxon>asterids</taxon>
        <taxon>campanulids</taxon>
        <taxon>Asterales</taxon>
        <taxon>Asteraceae</taxon>
        <taxon>Cichorioideae</taxon>
        <taxon>Cichorieae</taxon>
        <taxon>Lactucinae</taxon>
        <taxon>Lactuca</taxon>
    </lineage>
</organism>
<dbReference type="GO" id="GO:0008270">
    <property type="term" value="F:zinc ion binding"/>
    <property type="evidence" value="ECO:0007669"/>
    <property type="project" value="UniProtKB-KW"/>
</dbReference>
<keyword evidence="3" id="KW-0862">Zinc</keyword>
<keyword evidence="8" id="KW-1185">Reference proteome</keyword>
<dbReference type="SMART" id="SM00575">
    <property type="entry name" value="ZnF_PMZ"/>
    <property type="match status" value="1"/>
</dbReference>
<keyword evidence="2 4" id="KW-0863">Zinc-finger</keyword>
<proteinExistence type="predicted"/>
<feature type="domain" description="SWIM-type" evidence="6">
    <location>
        <begin position="536"/>
        <end position="568"/>
    </location>
</feature>
<dbReference type="Pfam" id="PF26130">
    <property type="entry name" value="PB1-like"/>
    <property type="match status" value="1"/>
</dbReference>
<evidence type="ECO:0000256" key="1">
    <source>
        <dbReference type="ARBA" id="ARBA00022723"/>
    </source>
</evidence>